<evidence type="ECO:0000313" key="5">
    <source>
        <dbReference type="EMBL" id="AMV67630.1"/>
    </source>
</evidence>
<dbReference type="EMBL" id="CP012288">
    <property type="protein sequence ID" value="AMV67630.1"/>
    <property type="molecule type" value="Genomic_DNA"/>
</dbReference>
<evidence type="ECO:0000313" key="6">
    <source>
        <dbReference type="Proteomes" id="UP000076244"/>
    </source>
</evidence>
<protein>
    <submittedName>
        <fullName evidence="5">DNA primase/helicase, phage-associated</fullName>
    </submittedName>
</protein>
<dbReference type="RefSeq" id="WP_062916702.1">
    <property type="nucleotide sequence ID" value="NZ_CP012288.1"/>
</dbReference>
<dbReference type="PANTHER" id="PTHR35372:SF2">
    <property type="entry name" value="SF3 HELICASE DOMAIN-CONTAINING PROTEIN"/>
    <property type="match status" value="1"/>
</dbReference>
<dbReference type="InterPro" id="IPR014818">
    <property type="entry name" value="Phage/plasmid_primase_P4_C"/>
</dbReference>
<keyword evidence="2" id="KW-0378">Hydrolase</keyword>
<accession>A0ABM6A5L1</accession>
<dbReference type="PANTHER" id="PTHR35372">
    <property type="entry name" value="ATP BINDING PROTEIN-RELATED"/>
    <property type="match status" value="1"/>
</dbReference>
<keyword evidence="1" id="KW-0547">Nucleotide-binding</keyword>
<dbReference type="Pfam" id="PF22763">
    <property type="entry name" value="NrS1-1_pol-like_HBD"/>
    <property type="match status" value="1"/>
</dbReference>
<evidence type="ECO:0000256" key="2">
    <source>
        <dbReference type="ARBA" id="ARBA00022801"/>
    </source>
</evidence>
<evidence type="ECO:0000259" key="4">
    <source>
        <dbReference type="PROSITE" id="PS51206"/>
    </source>
</evidence>
<proteinExistence type="predicted"/>
<keyword evidence="6" id="KW-1185">Reference proteome</keyword>
<sequence>MITTETNLKAINFDNIPKDLKSYPNWTLWKAERKRDSNELSKVPYQIDGKRASSTNYHTWTSYDNAKEAYLKGDFSGLFFALSDNEPYSVLDLDGLTRDDKRQPSFNVGFVEKSPSGKGIHVWFNEKLPDVHAQKRNNVEFYQSSRFITVTGDSNNLDKSVSEYANDLVGLKEYLLKFGFGKTKTQIKAVTGTNEFSDDELINKIKSSAQREKFDTLFSGDYSDYSSQSEGDLALCNILAYWTNKDPEQIDSIFRESGFMRDKWDKKDGESTYGYRTINKAIAGTKFGYDPHALDNHYQINLEDSNSNGDAYKASNGEVTYSYDDTGNSQRMQARFGKRYKYVGDTKKIMMWDGKRWIEDNSMALENDFNKVVYDLKYEKLHIPDSQQGDDQDDLVKEAKKARGRFIKRSRQHAGKVGALAEFKNLIALSADSFDQDNSVINTPLGTWHVEEKKVTPHNRKDLITKITSGTPEQSHDCPKWKKFINETFEGDKDVIQFMQRAIGYSLLGDNRDRKMFVLHGVGEEHNGSNGKSLFVETIAHVLNDYATVMSPSSLIKPKYKKDGGEATPDLVALKDKRFVYTSELNTDDQIDEAKLKEITGDRAISTRALYDKEKRSLKKTFTIFMVTNHKPTISGTEGALWDRVIFVPFAHWVSSKEANTNLFNEFVEEETNGILNWIYEGANDYLKQGLNIPQTIISNGQQYKKDQDVLGEFVDECLQFDDLQIEWTSTRDIKNACQKWLTQNHKPFSDITKYLGERYKAYAKRKKSSRGYYAKLNDLSVPFHIVSKAVQK</sequence>
<dbReference type="Proteomes" id="UP000076244">
    <property type="component" value="Chromosome"/>
</dbReference>
<dbReference type="SUPFAM" id="SSF52540">
    <property type="entry name" value="P-loop containing nucleoside triphosphate hydrolases"/>
    <property type="match status" value="1"/>
</dbReference>
<dbReference type="InterPro" id="IPR027417">
    <property type="entry name" value="P-loop_NTPase"/>
</dbReference>
<dbReference type="NCBIfam" id="TIGR01613">
    <property type="entry name" value="primase_Cterm"/>
    <property type="match status" value="1"/>
</dbReference>
<gene>
    <name evidence="5" type="ORF">ADU72_1705</name>
</gene>
<keyword evidence="3" id="KW-0067">ATP-binding</keyword>
<dbReference type="InterPro" id="IPR051620">
    <property type="entry name" value="ORF904-like_C"/>
</dbReference>
<feature type="domain" description="SF3 helicase" evidence="4">
    <location>
        <begin position="494"/>
        <end position="663"/>
    </location>
</feature>
<name>A0ABM6A5L1_9LACO</name>
<dbReference type="Gene3D" id="3.40.50.300">
    <property type="entry name" value="P-loop containing nucleotide triphosphate hydrolases"/>
    <property type="match status" value="1"/>
</dbReference>
<dbReference type="Pfam" id="PF08706">
    <property type="entry name" value="D5_N"/>
    <property type="match status" value="1"/>
</dbReference>
<dbReference type="InterPro" id="IPR054468">
    <property type="entry name" value="NrSPol-like_HBD"/>
</dbReference>
<evidence type="ECO:0000256" key="3">
    <source>
        <dbReference type="ARBA" id="ARBA00022840"/>
    </source>
</evidence>
<dbReference type="InterPro" id="IPR014015">
    <property type="entry name" value="Helicase_SF3_DNA-vir"/>
</dbReference>
<dbReference type="InterPro" id="IPR006500">
    <property type="entry name" value="Helicase_put_C_phage/plasmid"/>
</dbReference>
<reference evidence="5 6" key="1">
    <citation type="journal article" date="2016" name="PLoS ONE">
        <title>The Identification of Novel Diagnostic Marker Genes for the Detection of Beer Spoiling Pediococcus damnosus Strains Using the BlAst Diagnostic Gene findEr.</title>
        <authorList>
            <person name="Behr J."/>
            <person name="Geissler A.J."/>
            <person name="Schmid J."/>
            <person name="Zehe A."/>
            <person name="Vogel R.F."/>
        </authorList>
    </citation>
    <scope>NUCLEOTIDE SEQUENCE [LARGE SCALE GENOMIC DNA]</scope>
    <source>
        <strain evidence="5 6">TMW 2.1535</strain>
    </source>
</reference>
<evidence type="ECO:0000256" key="1">
    <source>
        <dbReference type="ARBA" id="ARBA00022741"/>
    </source>
</evidence>
<dbReference type="SMART" id="SM00885">
    <property type="entry name" value="D5_N"/>
    <property type="match status" value="1"/>
</dbReference>
<organism evidence="5 6">
    <name type="scientific">Pediococcus damnosus</name>
    <dbReference type="NCBI Taxonomy" id="51663"/>
    <lineage>
        <taxon>Bacteria</taxon>
        <taxon>Bacillati</taxon>
        <taxon>Bacillota</taxon>
        <taxon>Bacilli</taxon>
        <taxon>Lactobacillales</taxon>
        <taxon>Lactobacillaceae</taxon>
        <taxon>Pediococcus</taxon>
    </lineage>
</organism>
<dbReference type="PROSITE" id="PS51206">
    <property type="entry name" value="SF3_HELICASE_1"/>
    <property type="match status" value="1"/>
</dbReference>